<accession>A0AAD5PAB8</accession>
<name>A0AAD5PAB8_9FUNG</name>
<evidence type="ECO:0000313" key="2">
    <source>
        <dbReference type="Proteomes" id="UP001209540"/>
    </source>
</evidence>
<reference evidence="1" key="1">
    <citation type="journal article" date="2022" name="IScience">
        <title>Evolution of zygomycete secretomes and the origins of terrestrial fungal ecologies.</title>
        <authorList>
            <person name="Chang Y."/>
            <person name="Wang Y."/>
            <person name="Mondo S."/>
            <person name="Ahrendt S."/>
            <person name="Andreopoulos W."/>
            <person name="Barry K."/>
            <person name="Beard J."/>
            <person name="Benny G.L."/>
            <person name="Blankenship S."/>
            <person name="Bonito G."/>
            <person name="Cuomo C."/>
            <person name="Desiro A."/>
            <person name="Gervers K.A."/>
            <person name="Hundley H."/>
            <person name="Kuo A."/>
            <person name="LaButti K."/>
            <person name="Lang B.F."/>
            <person name="Lipzen A."/>
            <person name="O'Donnell K."/>
            <person name="Pangilinan J."/>
            <person name="Reynolds N."/>
            <person name="Sandor L."/>
            <person name="Smith M.E."/>
            <person name="Tsang A."/>
            <person name="Grigoriev I.V."/>
            <person name="Stajich J.E."/>
            <person name="Spatafora J.W."/>
        </authorList>
    </citation>
    <scope>NUCLEOTIDE SEQUENCE</scope>
    <source>
        <strain evidence="1">RSA 2281</strain>
    </source>
</reference>
<sequence>MIELCPTIAAVYLTGGKLYSMRYNYSMSIQIYKYGQDLVNSNEEKEILKQLRQTAQKQFDQGRVDFMTKIPYDVLSITLETLIQLKLVDYHQGKIFLVKTSLCQGRIYRSPCRTPLYNLVKDQEAVQEILMQMKNKYTKLNTLHIEGLPSN</sequence>
<dbReference type="Proteomes" id="UP001209540">
    <property type="component" value="Unassembled WGS sequence"/>
</dbReference>
<protein>
    <submittedName>
        <fullName evidence="1">Uncharacterized protein</fullName>
    </submittedName>
</protein>
<dbReference type="EMBL" id="JAIXMP010000026">
    <property type="protein sequence ID" value="KAI9253405.1"/>
    <property type="molecule type" value="Genomic_DNA"/>
</dbReference>
<keyword evidence="2" id="KW-1185">Reference proteome</keyword>
<dbReference type="AlphaFoldDB" id="A0AAD5PAB8"/>
<proteinExistence type="predicted"/>
<reference evidence="1" key="2">
    <citation type="submission" date="2023-02" db="EMBL/GenBank/DDBJ databases">
        <authorList>
            <consortium name="DOE Joint Genome Institute"/>
            <person name="Mondo S.J."/>
            <person name="Chang Y."/>
            <person name="Wang Y."/>
            <person name="Ahrendt S."/>
            <person name="Andreopoulos W."/>
            <person name="Barry K."/>
            <person name="Beard J."/>
            <person name="Benny G.L."/>
            <person name="Blankenship S."/>
            <person name="Bonito G."/>
            <person name="Cuomo C."/>
            <person name="Desiro A."/>
            <person name="Gervers K.A."/>
            <person name="Hundley H."/>
            <person name="Kuo A."/>
            <person name="LaButti K."/>
            <person name="Lang B.F."/>
            <person name="Lipzen A."/>
            <person name="O'Donnell K."/>
            <person name="Pangilinan J."/>
            <person name="Reynolds N."/>
            <person name="Sandor L."/>
            <person name="Smith M.W."/>
            <person name="Tsang A."/>
            <person name="Grigoriev I.V."/>
            <person name="Stajich J.E."/>
            <person name="Spatafora J.W."/>
        </authorList>
    </citation>
    <scope>NUCLEOTIDE SEQUENCE</scope>
    <source>
        <strain evidence="1">RSA 2281</strain>
    </source>
</reference>
<gene>
    <name evidence="1" type="ORF">BDA99DRAFT_562994</name>
</gene>
<organism evidence="1 2">
    <name type="scientific">Phascolomyces articulosus</name>
    <dbReference type="NCBI Taxonomy" id="60185"/>
    <lineage>
        <taxon>Eukaryota</taxon>
        <taxon>Fungi</taxon>
        <taxon>Fungi incertae sedis</taxon>
        <taxon>Mucoromycota</taxon>
        <taxon>Mucoromycotina</taxon>
        <taxon>Mucoromycetes</taxon>
        <taxon>Mucorales</taxon>
        <taxon>Lichtheimiaceae</taxon>
        <taxon>Phascolomyces</taxon>
    </lineage>
</organism>
<comment type="caution">
    <text evidence="1">The sequence shown here is derived from an EMBL/GenBank/DDBJ whole genome shotgun (WGS) entry which is preliminary data.</text>
</comment>
<evidence type="ECO:0000313" key="1">
    <source>
        <dbReference type="EMBL" id="KAI9253405.1"/>
    </source>
</evidence>